<feature type="non-terminal residue" evidence="1">
    <location>
        <position position="105"/>
    </location>
</feature>
<gene>
    <name evidence="1" type="ORF">WUBG_19093</name>
</gene>
<dbReference type="Proteomes" id="UP000004810">
    <property type="component" value="Unassembled WGS sequence"/>
</dbReference>
<dbReference type="EMBL" id="ADBV01024165">
    <property type="protein sequence ID" value="EJW69999.1"/>
    <property type="molecule type" value="Genomic_DNA"/>
</dbReference>
<evidence type="ECO:0000313" key="1">
    <source>
        <dbReference type="EMBL" id="EJW69999.1"/>
    </source>
</evidence>
<sequence length="105" mass="11794">NAMGLIDVELLNLLIKLDEWFEKKRTLQVSETMRGDVLSLFCDKTVRFNTSVDKDSSILVCTSGNSDLADDMQCQNAKQFMNATMANIKGARYTDCNDVCDDNTQ</sequence>
<accession>J9E3N1</accession>
<proteinExistence type="predicted"/>
<feature type="non-terminal residue" evidence="1">
    <location>
        <position position="1"/>
    </location>
</feature>
<name>J9E3N1_WUCBA</name>
<dbReference type="AlphaFoldDB" id="J9E3N1"/>
<evidence type="ECO:0000313" key="2">
    <source>
        <dbReference type="Proteomes" id="UP000004810"/>
    </source>
</evidence>
<reference evidence="2" key="1">
    <citation type="submission" date="2012-08" db="EMBL/GenBank/DDBJ databases">
        <title>The Genome Sequence of Wuchereria bancrofti.</title>
        <authorList>
            <person name="Nutman T.B."/>
            <person name="Fink D.L."/>
            <person name="Russ C."/>
            <person name="Young S."/>
            <person name="Zeng Q."/>
            <person name="Koehrsen M."/>
            <person name="Alvarado L."/>
            <person name="Berlin A."/>
            <person name="Chapman S.B."/>
            <person name="Chen Z."/>
            <person name="Freedman E."/>
            <person name="Gellesch M."/>
            <person name="Goldberg J."/>
            <person name="Griggs A."/>
            <person name="Gujja S."/>
            <person name="Heilman E.R."/>
            <person name="Heiman D."/>
            <person name="Hepburn T."/>
            <person name="Howarth C."/>
            <person name="Jen D."/>
            <person name="Larson L."/>
            <person name="Lewis B."/>
            <person name="Mehta T."/>
            <person name="Park D."/>
            <person name="Pearson M."/>
            <person name="Roberts A."/>
            <person name="Saif S."/>
            <person name="Shea T."/>
            <person name="Shenoy N."/>
            <person name="Sisk P."/>
            <person name="Stolte C."/>
            <person name="Sykes S."/>
            <person name="Walk T."/>
            <person name="White J."/>
            <person name="Yandava C."/>
            <person name="Haas B."/>
            <person name="Henn M.R."/>
            <person name="Nusbaum C."/>
            <person name="Birren B."/>
        </authorList>
    </citation>
    <scope>NUCLEOTIDE SEQUENCE [LARGE SCALE GENOMIC DNA]</scope>
    <source>
        <strain evidence="2">NA</strain>
    </source>
</reference>
<protein>
    <submittedName>
        <fullName evidence="1">Uncharacterized protein</fullName>
    </submittedName>
</protein>
<comment type="caution">
    <text evidence="1">The sequence shown here is derived from an EMBL/GenBank/DDBJ whole genome shotgun (WGS) entry which is preliminary data.</text>
</comment>
<organism evidence="1 2">
    <name type="scientific">Wuchereria bancrofti</name>
    <dbReference type="NCBI Taxonomy" id="6293"/>
    <lineage>
        <taxon>Eukaryota</taxon>
        <taxon>Metazoa</taxon>
        <taxon>Ecdysozoa</taxon>
        <taxon>Nematoda</taxon>
        <taxon>Chromadorea</taxon>
        <taxon>Rhabditida</taxon>
        <taxon>Spirurina</taxon>
        <taxon>Spiruromorpha</taxon>
        <taxon>Filarioidea</taxon>
        <taxon>Onchocercidae</taxon>
        <taxon>Wuchereria</taxon>
    </lineage>
</organism>